<evidence type="ECO:0000313" key="3">
    <source>
        <dbReference type="Proteomes" id="UP000070366"/>
    </source>
</evidence>
<dbReference type="PANTHER" id="PTHR38743">
    <property type="entry name" value="SIMILAR TO GLYOXYLASE I FAMILY PROTEIN"/>
    <property type="match status" value="1"/>
</dbReference>
<reference evidence="2 3" key="1">
    <citation type="submission" date="2016-02" db="EMBL/GenBank/DDBJ databases">
        <authorList>
            <person name="Wen L."/>
            <person name="He K."/>
            <person name="Yang H."/>
        </authorList>
    </citation>
    <scope>NUCLEOTIDE SEQUENCE [LARGE SCALE GENOMIC DNA]</scope>
    <source>
        <strain evidence="2 3">DSM 22607</strain>
    </source>
</reference>
<protein>
    <recommendedName>
        <fullName evidence="1">Immunity protein Imm33 domain-containing protein</fullName>
    </recommendedName>
</protein>
<comment type="caution">
    <text evidence="2">The sequence shown here is derived from an EMBL/GenBank/DDBJ whole genome shotgun (WGS) entry which is preliminary data.</text>
</comment>
<dbReference type="STRING" id="626937.HMPREF3293_02904"/>
<dbReference type="AlphaFoldDB" id="A0A136Q0Q9"/>
<name>A0A136Q0Q9_9FIRM</name>
<dbReference type="Pfam" id="PF09951">
    <property type="entry name" value="Imm33"/>
    <property type="match status" value="1"/>
</dbReference>
<dbReference type="KEGG" id="cmiu:B1H56_02470"/>
<keyword evidence="3" id="KW-1185">Reference proteome</keyword>
<evidence type="ECO:0000259" key="1">
    <source>
        <dbReference type="Pfam" id="PF09951"/>
    </source>
</evidence>
<sequence>MEQQKIYFRDLKIRTDLQVKNPDCGCVVSDRISVDGYEIGIMYRDFPIPGTMDSGWVFLAGDEDTTYMNTPGNTAAFPLSTICSYDPAVLPFLDADYETAFIREKNGKFAKAGHFFDEE</sequence>
<feature type="domain" description="Immunity protein Imm33" evidence="1">
    <location>
        <begin position="26"/>
        <end position="111"/>
    </location>
</feature>
<proteinExistence type="predicted"/>
<organism evidence="2 3">
    <name type="scientific">Christensenella minuta</name>
    <dbReference type="NCBI Taxonomy" id="626937"/>
    <lineage>
        <taxon>Bacteria</taxon>
        <taxon>Bacillati</taxon>
        <taxon>Bacillota</taxon>
        <taxon>Clostridia</taxon>
        <taxon>Christensenellales</taxon>
        <taxon>Christensenellaceae</taxon>
        <taxon>Christensenella</taxon>
    </lineage>
</organism>
<dbReference type="RefSeq" id="WP_066740076.1">
    <property type="nucleotide sequence ID" value="NZ_CABMOF010000005.1"/>
</dbReference>
<dbReference type="PANTHER" id="PTHR38743:SF2">
    <property type="entry name" value="DUF2185 DOMAIN-CONTAINING PROTEIN"/>
    <property type="match status" value="1"/>
</dbReference>
<dbReference type="Proteomes" id="UP000070366">
    <property type="component" value="Unassembled WGS sequence"/>
</dbReference>
<dbReference type="InterPro" id="IPR018689">
    <property type="entry name" value="Imm33_dom"/>
</dbReference>
<evidence type="ECO:0000313" key="2">
    <source>
        <dbReference type="EMBL" id="KXK64260.1"/>
    </source>
</evidence>
<accession>A0A136Q0Q9</accession>
<dbReference type="OrthoDB" id="4827574at2"/>
<dbReference type="EMBL" id="LSZW01000065">
    <property type="protein sequence ID" value="KXK64260.1"/>
    <property type="molecule type" value="Genomic_DNA"/>
</dbReference>
<gene>
    <name evidence="2" type="ORF">HMPREF3293_02904</name>
</gene>